<dbReference type="InterPro" id="IPR013324">
    <property type="entry name" value="RNA_pol_sigma_r3/r4-like"/>
</dbReference>
<reference evidence="2 3" key="1">
    <citation type="submission" date="2020-08" db="EMBL/GenBank/DDBJ databases">
        <title>Genome public.</title>
        <authorList>
            <person name="Liu C."/>
            <person name="Sun Q."/>
        </authorList>
    </citation>
    <scope>NUCLEOTIDE SEQUENCE [LARGE SCALE GENOMIC DNA]</scope>
    <source>
        <strain evidence="2 3">NSJ-27</strain>
    </source>
</reference>
<evidence type="ECO:0000259" key="1">
    <source>
        <dbReference type="Pfam" id="PF08281"/>
    </source>
</evidence>
<feature type="domain" description="RNA polymerase sigma factor 70 region 4 type 2" evidence="1">
    <location>
        <begin position="113"/>
        <end position="157"/>
    </location>
</feature>
<dbReference type="Proteomes" id="UP000649151">
    <property type="component" value="Unassembled WGS sequence"/>
</dbReference>
<organism evidence="2 3">
    <name type="scientific">Clostridium facile</name>
    <dbReference type="NCBI Taxonomy" id="2763035"/>
    <lineage>
        <taxon>Bacteria</taxon>
        <taxon>Bacillati</taxon>
        <taxon>Bacillota</taxon>
        <taxon>Clostridia</taxon>
        <taxon>Eubacteriales</taxon>
        <taxon>Clostridiaceae</taxon>
        <taxon>Clostridium</taxon>
    </lineage>
</organism>
<keyword evidence="3" id="KW-1185">Reference proteome</keyword>
<dbReference type="RefSeq" id="WP_069988770.1">
    <property type="nucleotide sequence ID" value="NZ_JACOQK010000001.1"/>
</dbReference>
<evidence type="ECO:0000313" key="3">
    <source>
        <dbReference type="Proteomes" id="UP000649151"/>
    </source>
</evidence>
<accession>A0ABR7IPN2</accession>
<evidence type="ECO:0000313" key="2">
    <source>
        <dbReference type="EMBL" id="MBC5787078.1"/>
    </source>
</evidence>
<name>A0ABR7IPN2_9CLOT</name>
<dbReference type="Gene3D" id="1.10.10.10">
    <property type="entry name" value="Winged helix-like DNA-binding domain superfamily/Winged helix DNA-binding domain"/>
    <property type="match status" value="1"/>
</dbReference>
<dbReference type="EMBL" id="JACOQK010000001">
    <property type="protein sequence ID" value="MBC5787078.1"/>
    <property type="molecule type" value="Genomic_DNA"/>
</dbReference>
<dbReference type="SUPFAM" id="SSF88659">
    <property type="entry name" value="Sigma3 and sigma4 domains of RNA polymerase sigma factors"/>
    <property type="match status" value="1"/>
</dbReference>
<dbReference type="Pfam" id="PF08281">
    <property type="entry name" value="Sigma70_r4_2"/>
    <property type="match status" value="1"/>
</dbReference>
<protein>
    <submittedName>
        <fullName evidence="2">Sigma-70 family RNA polymerase sigma factor</fullName>
    </submittedName>
</protein>
<gene>
    <name evidence="2" type="ORF">H8Z77_03440</name>
</gene>
<dbReference type="InterPro" id="IPR013249">
    <property type="entry name" value="RNA_pol_sigma70_r4_t2"/>
</dbReference>
<sequence>MNNYRKSDYAVNKFSEGIVYRFNSETIEVTLEDYLKENPGKTEQDFQKLKAISDQIYYEQSKTDHRVTKKNVSIHRLEETNLCSKDTLEDTYIEQLEKELAFQSASELLKDSSLTDIQKRRFLLHIIYGLSTRQIAKQEGVHQNAVWKSIYTATKKLKKIFFDGWSPRG</sequence>
<proteinExistence type="predicted"/>
<comment type="caution">
    <text evidence="2">The sequence shown here is derived from an EMBL/GenBank/DDBJ whole genome shotgun (WGS) entry which is preliminary data.</text>
</comment>
<dbReference type="InterPro" id="IPR036388">
    <property type="entry name" value="WH-like_DNA-bd_sf"/>
</dbReference>